<dbReference type="STRING" id="1076935.U4LGL1"/>
<accession>U4LGL1</accession>
<dbReference type="PANTHER" id="PTHR43669">
    <property type="entry name" value="5-KETO-D-GLUCONATE 5-REDUCTASE"/>
    <property type="match status" value="1"/>
</dbReference>
<dbReference type="AlphaFoldDB" id="U4LGL1"/>
<dbReference type="OMA" id="LEIAPPW"/>
<dbReference type="Gene3D" id="3.40.50.720">
    <property type="entry name" value="NAD(P)-binding Rossmann-like Domain"/>
    <property type="match status" value="1"/>
</dbReference>
<evidence type="ECO:0000313" key="5">
    <source>
        <dbReference type="Proteomes" id="UP000018144"/>
    </source>
</evidence>
<dbReference type="OrthoDB" id="37659at2759"/>
<dbReference type="InterPro" id="IPR036291">
    <property type="entry name" value="NAD(P)-bd_dom_sf"/>
</dbReference>
<reference evidence="4 5" key="1">
    <citation type="journal article" date="2013" name="PLoS Genet.">
        <title>The genome and development-dependent transcriptomes of Pyronema confluens: a window into fungal evolution.</title>
        <authorList>
            <person name="Traeger S."/>
            <person name="Altegoer F."/>
            <person name="Freitag M."/>
            <person name="Gabaldon T."/>
            <person name="Kempken F."/>
            <person name="Kumar A."/>
            <person name="Marcet-Houben M."/>
            <person name="Poggeler S."/>
            <person name="Stajich J.E."/>
            <person name="Nowrousian M."/>
        </authorList>
    </citation>
    <scope>NUCLEOTIDE SEQUENCE [LARGE SCALE GENOMIC DNA]</scope>
    <source>
        <strain evidence="5">CBS 100304</strain>
        <tissue evidence="4">Vegetative mycelium</tissue>
    </source>
</reference>
<name>U4LGL1_PYROM</name>
<proteinExistence type="inferred from homology"/>
<dbReference type="PRINTS" id="PR00081">
    <property type="entry name" value="GDHRDH"/>
</dbReference>
<evidence type="ECO:0000256" key="2">
    <source>
        <dbReference type="ARBA" id="ARBA00022857"/>
    </source>
</evidence>
<protein>
    <submittedName>
        <fullName evidence="4">Similar to Uncharacterized oxidoreductase dltE acc. no. P39577</fullName>
    </submittedName>
</protein>
<keyword evidence="2" id="KW-0521">NADP</keyword>
<dbReference type="SUPFAM" id="SSF51735">
    <property type="entry name" value="NAD(P)-binding Rossmann-fold domains"/>
    <property type="match status" value="1"/>
</dbReference>
<comment type="similarity">
    <text evidence="1">Belongs to the short-chain dehydrogenases/reductases (SDR) family.</text>
</comment>
<evidence type="ECO:0000256" key="3">
    <source>
        <dbReference type="ARBA" id="ARBA00023002"/>
    </source>
</evidence>
<organism evidence="4 5">
    <name type="scientific">Pyronema omphalodes (strain CBS 100304)</name>
    <name type="common">Pyronema confluens</name>
    <dbReference type="NCBI Taxonomy" id="1076935"/>
    <lineage>
        <taxon>Eukaryota</taxon>
        <taxon>Fungi</taxon>
        <taxon>Dikarya</taxon>
        <taxon>Ascomycota</taxon>
        <taxon>Pezizomycotina</taxon>
        <taxon>Pezizomycetes</taxon>
        <taxon>Pezizales</taxon>
        <taxon>Pyronemataceae</taxon>
        <taxon>Pyronema</taxon>
    </lineage>
</organism>
<gene>
    <name evidence="4" type="ORF">PCON_01558</name>
</gene>
<dbReference type="eggNOG" id="KOG1205">
    <property type="taxonomic scope" value="Eukaryota"/>
</dbReference>
<keyword evidence="5" id="KW-1185">Reference proteome</keyword>
<dbReference type="EMBL" id="HF936161">
    <property type="protein sequence ID" value="CCX15283.1"/>
    <property type="molecule type" value="Genomic_DNA"/>
</dbReference>
<dbReference type="Pfam" id="PF00106">
    <property type="entry name" value="adh_short"/>
    <property type="match status" value="1"/>
</dbReference>
<dbReference type="PROSITE" id="PS00061">
    <property type="entry name" value="ADH_SHORT"/>
    <property type="match status" value="1"/>
</dbReference>
<dbReference type="InterPro" id="IPR020904">
    <property type="entry name" value="Sc_DH/Rdtase_CS"/>
</dbReference>
<sequence>MSAFEFNTILIIGATSGIGWALAERFVTEGRQVIISGRRQERLDEFTSKYPGVKSYVFDCTETGTIHRFASTVATENPTLDCVILNAGKQRGFNFARPETVDLSIIDDEVLTNYTSQLHLTQAFLPYLLKKEKASLVYTTSGLAMVPLGRCPNYCATKAALHHFCISLRAHLKDTSVRVIEIMPPAVQTELHDEKYQPDIKNGAALGMPLQAFVDETWEDLVKGQEHDEYPIGMAKHWYNQIEPVRHEAGKILPMTPANVDV</sequence>
<dbReference type="GO" id="GO:0016491">
    <property type="term" value="F:oxidoreductase activity"/>
    <property type="evidence" value="ECO:0007669"/>
    <property type="project" value="UniProtKB-KW"/>
</dbReference>
<dbReference type="InterPro" id="IPR002347">
    <property type="entry name" value="SDR_fam"/>
</dbReference>
<evidence type="ECO:0000256" key="1">
    <source>
        <dbReference type="ARBA" id="ARBA00006484"/>
    </source>
</evidence>
<dbReference type="Proteomes" id="UP000018144">
    <property type="component" value="Unassembled WGS sequence"/>
</dbReference>
<dbReference type="PANTHER" id="PTHR43669:SF11">
    <property type="entry name" value="SHORT-CHAIN DEHYDROGENASE_OXIDOREDUCTASE"/>
    <property type="match status" value="1"/>
</dbReference>
<keyword evidence="3" id="KW-0560">Oxidoreductase</keyword>
<evidence type="ECO:0000313" key="4">
    <source>
        <dbReference type="EMBL" id="CCX15283.1"/>
    </source>
</evidence>